<proteinExistence type="predicted"/>
<evidence type="ECO:0000256" key="1">
    <source>
        <dbReference type="SAM" id="SignalP"/>
    </source>
</evidence>
<dbReference type="OrthoDB" id="5230873at2759"/>
<protein>
    <submittedName>
        <fullName evidence="2">Uncharacterized protein</fullName>
    </submittedName>
</protein>
<dbReference type="Proteomes" id="UP000193689">
    <property type="component" value="Unassembled WGS sequence"/>
</dbReference>
<sequence>MRFFNTFIVVACASVTTVFAADNSFNVSIYYQQNGQYKQQRVWFGDGLMYVGPTVPPSVKVAFNFTVPNNRADLLYILPVGSAPLLPDPTFLVLNNSAGATEPVAFAHTAADLPDYEILFWTRYEIFLFPIQSDGSINNWFFLGETEVPETYAVKWRTGGSQGKAPNVPPSGSLVGIGVSLSTYNL</sequence>
<accession>A0A1Y2E670</accession>
<feature type="chain" id="PRO_5012779255" evidence="1">
    <location>
        <begin position="21"/>
        <end position="186"/>
    </location>
</feature>
<comment type="caution">
    <text evidence="2">The sequence shown here is derived from an EMBL/GenBank/DDBJ whole genome shotgun (WGS) entry which is preliminary data.</text>
</comment>
<dbReference type="InParanoid" id="A0A1Y2E670"/>
<dbReference type="RefSeq" id="XP_040717684.1">
    <property type="nucleotide sequence ID" value="XM_040863531.1"/>
</dbReference>
<gene>
    <name evidence="2" type="ORF">BCR38DRAFT_482704</name>
</gene>
<feature type="signal peptide" evidence="1">
    <location>
        <begin position="1"/>
        <end position="20"/>
    </location>
</feature>
<organism evidence="2 3">
    <name type="scientific">Pseudomassariella vexata</name>
    <dbReference type="NCBI Taxonomy" id="1141098"/>
    <lineage>
        <taxon>Eukaryota</taxon>
        <taxon>Fungi</taxon>
        <taxon>Dikarya</taxon>
        <taxon>Ascomycota</taxon>
        <taxon>Pezizomycotina</taxon>
        <taxon>Sordariomycetes</taxon>
        <taxon>Xylariomycetidae</taxon>
        <taxon>Amphisphaeriales</taxon>
        <taxon>Pseudomassariaceae</taxon>
        <taxon>Pseudomassariella</taxon>
    </lineage>
</organism>
<reference evidence="2 3" key="1">
    <citation type="submission" date="2016-07" db="EMBL/GenBank/DDBJ databases">
        <title>Pervasive Adenine N6-methylation of Active Genes in Fungi.</title>
        <authorList>
            <consortium name="DOE Joint Genome Institute"/>
            <person name="Mondo S.J."/>
            <person name="Dannebaum R.O."/>
            <person name="Kuo R.C."/>
            <person name="Labutti K."/>
            <person name="Haridas S."/>
            <person name="Kuo A."/>
            <person name="Salamov A."/>
            <person name="Ahrendt S.R."/>
            <person name="Lipzen A."/>
            <person name="Sullivan W."/>
            <person name="Andreopoulos W.B."/>
            <person name="Clum A."/>
            <person name="Lindquist E."/>
            <person name="Daum C."/>
            <person name="Ramamoorthy G.K."/>
            <person name="Gryganskyi A."/>
            <person name="Culley D."/>
            <person name="Magnuson J.K."/>
            <person name="James T.Y."/>
            <person name="O'Malley M.A."/>
            <person name="Stajich J.E."/>
            <person name="Spatafora J.W."/>
            <person name="Visel A."/>
            <person name="Grigoriev I.V."/>
        </authorList>
    </citation>
    <scope>NUCLEOTIDE SEQUENCE [LARGE SCALE GENOMIC DNA]</scope>
    <source>
        <strain evidence="2 3">CBS 129021</strain>
    </source>
</reference>
<keyword evidence="1" id="KW-0732">Signal</keyword>
<name>A0A1Y2E670_9PEZI</name>
<dbReference type="EMBL" id="MCFJ01000004">
    <property type="protein sequence ID" value="ORY67060.1"/>
    <property type="molecule type" value="Genomic_DNA"/>
</dbReference>
<keyword evidence="3" id="KW-1185">Reference proteome</keyword>
<dbReference type="GeneID" id="63779743"/>
<evidence type="ECO:0000313" key="2">
    <source>
        <dbReference type="EMBL" id="ORY67060.1"/>
    </source>
</evidence>
<evidence type="ECO:0000313" key="3">
    <source>
        <dbReference type="Proteomes" id="UP000193689"/>
    </source>
</evidence>
<dbReference type="AlphaFoldDB" id="A0A1Y2E670"/>